<dbReference type="PANTHER" id="PTHR43685">
    <property type="entry name" value="GLYCOSYLTRANSFERASE"/>
    <property type="match status" value="1"/>
</dbReference>
<name>A0A254TL81_9BURK</name>
<accession>A0A254TL81</accession>
<keyword evidence="3" id="KW-1185">Reference proteome</keyword>
<dbReference type="Pfam" id="PF00535">
    <property type="entry name" value="Glycos_transf_2"/>
    <property type="match status" value="1"/>
</dbReference>
<dbReference type="InterPro" id="IPR050834">
    <property type="entry name" value="Glycosyltransf_2"/>
</dbReference>
<protein>
    <recommendedName>
        <fullName evidence="1">Glycosyltransferase 2-like domain-containing protein</fullName>
    </recommendedName>
</protein>
<feature type="domain" description="Glycosyltransferase 2-like" evidence="1">
    <location>
        <begin position="7"/>
        <end position="122"/>
    </location>
</feature>
<evidence type="ECO:0000313" key="3">
    <source>
        <dbReference type="Proteomes" id="UP000197535"/>
    </source>
</evidence>
<proteinExistence type="predicted"/>
<gene>
    <name evidence="2" type="ORF">AYR66_23905</name>
</gene>
<organism evidence="2 3">
    <name type="scientific">Noviherbaspirillum denitrificans</name>
    <dbReference type="NCBI Taxonomy" id="1968433"/>
    <lineage>
        <taxon>Bacteria</taxon>
        <taxon>Pseudomonadati</taxon>
        <taxon>Pseudomonadota</taxon>
        <taxon>Betaproteobacteria</taxon>
        <taxon>Burkholderiales</taxon>
        <taxon>Oxalobacteraceae</taxon>
        <taxon>Noviherbaspirillum</taxon>
    </lineage>
</organism>
<dbReference type="PANTHER" id="PTHR43685:SF2">
    <property type="entry name" value="GLYCOSYLTRANSFERASE 2-LIKE DOMAIN-CONTAINING PROTEIN"/>
    <property type="match status" value="1"/>
</dbReference>
<dbReference type="Proteomes" id="UP000197535">
    <property type="component" value="Unassembled WGS sequence"/>
</dbReference>
<evidence type="ECO:0000313" key="2">
    <source>
        <dbReference type="EMBL" id="OWW22082.1"/>
    </source>
</evidence>
<comment type="caution">
    <text evidence="2">The sequence shown here is derived from an EMBL/GenBank/DDBJ whole genome shotgun (WGS) entry which is preliminary data.</text>
</comment>
<sequence>MRKPDVSLILATVGRTDELGRLFDSLAAQTFSRFEVIVVDQNSDDRLLPHLERARYLGMTVRHLKHSPPNLANARNAGIEAARGKWIGFPDDDCWYAPRLLERVVARFSRSDKPSGVIVRWVEQDEQPATAAELSWERSRAFRDIPVSSITLFCHRQLFKSIGGFDGRLGVGQWFGAGEETDLALRALRAGARITYEPLGEVHHAVNPGKPQADAATCAAVRHRARGTGALYAKHRLPGWVILRGLAAPMLRPLLKGSFGDELALGYATLRGRLDGFFAWKKKHADSSLPPGAVNSPLKEI</sequence>
<evidence type="ECO:0000259" key="1">
    <source>
        <dbReference type="Pfam" id="PF00535"/>
    </source>
</evidence>
<dbReference type="Gene3D" id="3.90.550.10">
    <property type="entry name" value="Spore Coat Polysaccharide Biosynthesis Protein SpsA, Chain A"/>
    <property type="match status" value="1"/>
</dbReference>
<dbReference type="SUPFAM" id="SSF53448">
    <property type="entry name" value="Nucleotide-diphospho-sugar transferases"/>
    <property type="match status" value="1"/>
</dbReference>
<dbReference type="InterPro" id="IPR001173">
    <property type="entry name" value="Glyco_trans_2-like"/>
</dbReference>
<dbReference type="OrthoDB" id="9801954at2"/>
<dbReference type="AlphaFoldDB" id="A0A254TL81"/>
<dbReference type="InterPro" id="IPR029044">
    <property type="entry name" value="Nucleotide-diphossugar_trans"/>
</dbReference>
<dbReference type="RefSeq" id="WP_088708910.1">
    <property type="nucleotide sequence ID" value="NZ_LSTO01000001.1"/>
</dbReference>
<reference evidence="2 3" key="1">
    <citation type="submission" date="2016-02" db="EMBL/GenBank/DDBJ databases">
        <authorList>
            <person name="Wen L."/>
            <person name="He K."/>
            <person name="Yang H."/>
        </authorList>
    </citation>
    <scope>NUCLEOTIDE SEQUENCE [LARGE SCALE GENOMIC DNA]</scope>
    <source>
        <strain evidence="2 3">TSA40</strain>
    </source>
</reference>
<dbReference type="EMBL" id="LSTO01000001">
    <property type="protein sequence ID" value="OWW22082.1"/>
    <property type="molecule type" value="Genomic_DNA"/>
</dbReference>
<dbReference type="CDD" id="cd00761">
    <property type="entry name" value="Glyco_tranf_GTA_type"/>
    <property type="match status" value="1"/>
</dbReference>